<feature type="domain" description="AB hydrolase-1" evidence="1">
    <location>
        <begin position="52"/>
        <end position="273"/>
    </location>
</feature>
<dbReference type="GO" id="GO:0003824">
    <property type="term" value="F:catalytic activity"/>
    <property type="evidence" value="ECO:0007669"/>
    <property type="project" value="UniProtKB-ARBA"/>
</dbReference>
<evidence type="ECO:0000313" key="3">
    <source>
        <dbReference type="Proteomes" id="UP000605992"/>
    </source>
</evidence>
<accession>A0A8J3Y0W1</accession>
<dbReference type="AlphaFoldDB" id="A0A8J3Y0W1"/>
<comment type="caution">
    <text evidence="2">The sequence shown here is derived from an EMBL/GenBank/DDBJ whole genome shotgun (WGS) entry which is preliminary data.</text>
</comment>
<reference evidence="2" key="1">
    <citation type="submission" date="2021-01" db="EMBL/GenBank/DDBJ databases">
        <title>Whole genome shotgun sequence of Planotetraspora thailandica NBRC 104271.</title>
        <authorList>
            <person name="Komaki H."/>
            <person name="Tamura T."/>
        </authorList>
    </citation>
    <scope>NUCLEOTIDE SEQUENCE</scope>
    <source>
        <strain evidence="2">NBRC 104271</strain>
    </source>
</reference>
<keyword evidence="3" id="KW-1185">Reference proteome</keyword>
<dbReference type="Gene3D" id="3.40.50.1820">
    <property type="entry name" value="alpha/beta hydrolase"/>
    <property type="match status" value="1"/>
</dbReference>
<dbReference type="InterPro" id="IPR000073">
    <property type="entry name" value="AB_hydrolase_1"/>
</dbReference>
<dbReference type="RefSeq" id="WP_203948789.1">
    <property type="nucleotide sequence ID" value="NZ_BOOR01000069.1"/>
</dbReference>
<evidence type="ECO:0000259" key="1">
    <source>
        <dbReference type="Pfam" id="PF12697"/>
    </source>
</evidence>
<dbReference type="InterPro" id="IPR029058">
    <property type="entry name" value="AB_hydrolase_fold"/>
</dbReference>
<dbReference type="GO" id="GO:0016020">
    <property type="term" value="C:membrane"/>
    <property type="evidence" value="ECO:0007669"/>
    <property type="project" value="TreeGrafter"/>
</dbReference>
<dbReference type="Proteomes" id="UP000605992">
    <property type="component" value="Unassembled WGS sequence"/>
</dbReference>
<protein>
    <submittedName>
        <fullName evidence="2">Carboxylesterase</fullName>
    </submittedName>
</protein>
<dbReference type="PRINTS" id="PR00111">
    <property type="entry name" value="ABHYDROLASE"/>
</dbReference>
<name>A0A8J3Y0W1_9ACTN</name>
<gene>
    <name evidence="2" type="ORF">Pth03_70950</name>
</gene>
<evidence type="ECO:0000313" key="2">
    <source>
        <dbReference type="EMBL" id="GII58706.1"/>
    </source>
</evidence>
<organism evidence="2 3">
    <name type="scientific">Planotetraspora thailandica</name>
    <dbReference type="NCBI Taxonomy" id="487172"/>
    <lineage>
        <taxon>Bacteria</taxon>
        <taxon>Bacillati</taxon>
        <taxon>Actinomycetota</taxon>
        <taxon>Actinomycetes</taxon>
        <taxon>Streptosporangiales</taxon>
        <taxon>Streptosporangiaceae</taxon>
        <taxon>Planotetraspora</taxon>
    </lineage>
</organism>
<sequence length="284" mass="30325">MTRSSGEPSGEYVAAYDAVMAQWPVSVEPVDVPSPYGTTHVNVCGPRDSRPLVLLHGGGATSAVWFANVGRLSLAHRVYAVDVIGSPGRSVADGRPLADVAGLMDWLDTLLGALGFGDVDLCGHSYGGWLALTYALHAPGRVRRLALVDPTNCFAGMGARYRLRSVPVVARPSAERVRALIRWETGGMPVDPAWLRLMCLGAEFPGAKVVMPRRPAPGRLRASAVPTLLLLAEKSRSHDIHTVAANARRVMPHVLTAVLPGVSHHTVPTEHPEHLNQGLAEFLG</sequence>
<proteinExistence type="predicted"/>
<dbReference type="EMBL" id="BOOR01000069">
    <property type="protein sequence ID" value="GII58706.1"/>
    <property type="molecule type" value="Genomic_DNA"/>
</dbReference>
<dbReference type="Pfam" id="PF12697">
    <property type="entry name" value="Abhydrolase_6"/>
    <property type="match status" value="1"/>
</dbReference>
<dbReference type="PANTHER" id="PTHR43798:SF33">
    <property type="entry name" value="HYDROLASE, PUTATIVE (AFU_ORTHOLOGUE AFUA_2G14860)-RELATED"/>
    <property type="match status" value="1"/>
</dbReference>
<dbReference type="SUPFAM" id="SSF53474">
    <property type="entry name" value="alpha/beta-Hydrolases"/>
    <property type="match status" value="1"/>
</dbReference>
<dbReference type="PANTHER" id="PTHR43798">
    <property type="entry name" value="MONOACYLGLYCEROL LIPASE"/>
    <property type="match status" value="1"/>
</dbReference>
<dbReference type="InterPro" id="IPR050266">
    <property type="entry name" value="AB_hydrolase_sf"/>
</dbReference>